<dbReference type="Pfam" id="PF18146">
    <property type="entry name" value="CinA_KH"/>
    <property type="match status" value="1"/>
</dbReference>
<keyword evidence="4" id="KW-1185">Reference proteome</keyword>
<sequence length="416" mass="45965">MLAEIITIGDEILIGQIVDTNSAFIAKELNKIGISVYQITSVQDERHHMLNAFKEAAERVDIVIVTGGLGPTKDDITKHTFCEFLNDTLVENTEVLAHVEALFAKYISNTPILDINRMQALVPSRAEVLHNANGTAPGMWMRKNNVTFISLPGVPFEMKHLIVESVIPKLISFYKRPHILHRTIVTYGLGESSIAKRIESWEDNLPSHIKLAYLPNLGKVRLRLSGKGPDYDSLLADIDAECKKLFPLVKDIMFGEEDDEDLEKIVARLLTNKNLTLATAESFTGGRIAERITAIPGASNYFKGSVVSYATETKINILKVPKDIVEQYSVVSAQVAMAMAKGVKELMKTDFSIATTGNAGPTKGDSDADVGTTFIAIVGPDLEFVQEFKMGSTRERIVEKAVNKAFELLQKEILKM</sequence>
<feature type="domain" description="MoaB/Mog" evidence="2">
    <location>
        <begin position="4"/>
        <end position="173"/>
    </location>
</feature>
<dbReference type="PANTHER" id="PTHR13939:SF0">
    <property type="entry name" value="NMN AMIDOHYDROLASE-LIKE PROTEIN YFAY"/>
    <property type="match status" value="1"/>
</dbReference>
<dbReference type="InterPro" id="IPR036653">
    <property type="entry name" value="CinA-like_C"/>
</dbReference>
<dbReference type="SUPFAM" id="SSF142433">
    <property type="entry name" value="CinA-like"/>
    <property type="match status" value="1"/>
</dbReference>
<dbReference type="HAMAP" id="MF_00226_B">
    <property type="entry name" value="CinA_B"/>
    <property type="match status" value="1"/>
</dbReference>
<dbReference type="InterPro" id="IPR008136">
    <property type="entry name" value="CinA_C"/>
</dbReference>
<comment type="caution">
    <text evidence="3">The sequence shown here is derived from an EMBL/GenBank/DDBJ whole genome shotgun (WGS) entry which is preliminary data.</text>
</comment>
<dbReference type="InterPro" id="IPR041424">
    <property type="entry name" value="CinA_KH"/>
</dbReference>
<evidence type="ECO:0000313" key="3">
    <source>
        <dbReference type="EMBL" id="OBR38485.1"/>
    </source>
</evidence>
<dbReference type="SUPFAM" id="SSF53218">
    <property type="entry name" value="Molybdenum cofactor biosynthesis proteins"/>
    <property type="match status" value="1"/>
</dbReference>
<gene>
    <name evidence="3" type="ORF">A9200_17595</name>
</gene>
<dbReference type="PANTHER" id="PTHR13939">
    <property type="entry name" value="NICOTINAMIDE-NUCLEOTIDE AMIDOHYDROLASE PNCC"/>
    <property type="match status" value="1"/>
</dbReference>
<accession>A0A1B7Z705</accession>
<evidence type="ECO:0000259" key="2">
    <source>
        <dbReference type="SMART" id="SM00852"/>
    </source>
</evidence>
<dbReference type="SMART" id="SM00852">
    <property type="entry name" value="MoCF_biosynth"/>
    <property type="match status" value="1"/>
</dbReference>
<dbReference type="Gene3D" id="3.90.950.20">
    <property type="entry name" value="CinA-like"/>
    <property type="match status" value="1"/>
</dbReference>
<dbReference type="InterPro" id="IPR001453">
    <property type="entry name" value="MoaB/Mog_dom"/>
</dbReference>
<name>A0A1B7Z705_9FLAO</name>
<dbReference type="Proteomes" id="UP000092164">
    <property type="component" value="Unassembled WGS sequence"/>
</dbReference>
<dbReference type="PIRSF" id="PIRSF006728">
    <property type="entry name" value="CinA"/>
    <property type="match status" value="1"/>
</dbReference>
<evidence type="ECO:0000313" key="4">
    <source>
        <dbReference type="Proteomes" id="UP000092164"/>
    </source>
</evidence>
<dbReference type="RefSeq" id="WP_068485042.1">
    <property type="nucleotide sequence ID" value="NZ_CP018760.1"/>
</dbReference>
<dbReference type="InterPro" id="IPR036425">
    <property type="entry name" value="MoaB/Mog-like_dom_sf"/>
</dbReference>
<proteinExistence type="inferred from homology"/>
<dbReference type="NCBIfam" id="NF001813">
    <property type="entry name" value="PRK00549.1"/>
    <property type="match status" value="1"/>
</dbReference>
<dbReference type="InterPro" id="IPR008135">
    <property type="entry name" value="Competence-induced_CinA"/>
</dbReference>
<protein>
    <recommendedName>
        <fullName evidence="1">CinA-like protein</fullName>
    </recommendedName>
</protein>
<dbReference type="AlphaFoldDB" id="A0A1B7Z705"/>
<dbReference type="KEGG" id="mart:BTR34_03085"/>
<reference evidence="4" key="1">
    <citation type="submission" date="2016-06" db="EMBL/GenBank/DDBJ databases">
        <authorList>
            <person name="Zhan P."/>
        </authorList>
    </citation>
    <scope>NUCLEOTIDE SEQUENCE [LARGE SCALE GENOMIC DNA]</scope>
    <source>
        <strain evidence="4">T28</strain>
    </source>
</reference>
<comment type="similarity">
    <text evidence="1">Belongs to the CinA family.</text>
</comment>
<dbReference type="STRING" id="1836467.BTR34_03085"/>
<dbReference type="EMBL" id="LZFP01000013">
    <property type="protein sequence ID" value="OBR38485.1"/>
    <property type="molecule type" value="Genomic_DNA"/>
</dbReference>
<dbReference type="Pfam" id="PF02464">
    <property type="entry name" value="CinA"/>
    <property type="match status" value="1"/>
</dbReference>
<dbReference type="CDD" id="cd00885">
    <property type="entry name" value="cinA"/>
    <property type="match status" value="1"/>
</dbReference>
<organism evidence="3 4">
    <name type="scientific">Maribacter hydrothermalis</name>
    <dbReference type="NCBI Taxonomy" id="1836467"/>
    <lineage>
        <taxon>Bacteria</taxon>
        <taxon>Pseudomonadati</taxon>
        <taxon>Bacteroidota</taxon>
        <taxon>Flavobacteriia</taxon>
        <taxon>Flavobacteriales</taxon>
        <taxon>Flavobacteriaceae</taxon>
        <taxon>Maribacter</taxon>
    </lineage>
</organism>
<dbReference type="OrthoDB" id="9801454at2"/>
<dbReference type="InterPro" id="IPR050101">
    <property type="entry name" value="CinA"/>
</dbReference>
<dbReference type="Gene3D" id="3.40.980.10">
    <property type="entry name" value="MoaB/Mog-like domain"/>
    <property type="match status" value="1"/>
</dbReference>
<evidence type="ECO:0000256" key="1">
    <source>
        <dbReference type="HAMAP-Rule" id="MF_00226"/>
    </source>
</evidence>
<dbReference type="Pfam" id="PF00994">
    <property type="entry name" value="MoCF_biosynth"/>
    <property type="match status" value="1"/>
</dbReference>
<dbReference type="NCBIfam" id="TIGR00200">
    <property type="entry name" value="cinA_nterm"/>
    <property type="match status" value="1"/>
</dbReference>
<dbReference type="NCBIfam" id="TIGR00199">
    <property type="entry name" value="PncC_domain"/>
    <property type="match status" value="1"/>
</dbReference>